<dbReference type="AlphaFoldDB" id="A0A4Y2UTM7"/>
<dbReference type="Proteomes" id="UP000499080">
    <property type="component" value="Unassembled WGS sequence"/>
</dbReference>
<gene>
    <name evidence="1" type="ORF">AVEN_157339_1</name>
</gene>
<proteinExistence type="predicted"/>
<evidence type="ECO:0000313" key="2">
    <source>
        <dbReference type="Proteomes" id="UP000499080"/>
    </source>
</evidence>
<comment type="caution">
    <text evidence="1">The sequence shown here is derived from an EMBL/GenBank/DDBJ whole genome shotgun (WGS) entry which is preliminary data.</text>
</comment>
<name>A0A4Y2UTM7_ARAVE</name>
<accession>A0A4Y2UTM7</accession>
<protein>
    <submittedName>
        <fullName evidence="1">Uncharacterized protein</fullName>
    </submittedName>
</protein>
<reference evidence="1 2" key="1">
    <citation type="journal article" date="2019" name="Sci. Rep.">
        <title>Orb-weaving spider Araneus ventricosus genome elucidates the spidroin gene catalogue.</title>
        <authorList>
            <person name="Kono N."/>
            <person name="Nakamura H."/>
            <person name="Ohtoshi R."/>
            <person name="Moran D.A.P."/>
            <person name="Shinohara A."/>
            <person name="Yoshida Y."/>
            <person name="Fujiwara M."/>
            <person name="Mori M."/>
            <person name="Tomita M."/>
            <person name="Arakawa K."/>
        </authorList>
    </citation>
    <scope>NUCLEOTIDE SEQUENCE [LARGE SCALE GENOMIC DNA]</scope>
</reference>
<evidence type="ECO:0000313" key="1">
    <source>
        <dbReference type="EMBL" id="GBO16355.1"/>
    </source>
</evidence>
<keyword evidence="2" id="KW-1185">Reference proteome</keyword>
<dbReference type="EMBL" id="BGPR01040252">
    <property type="protein sequence ID" value="GBO16355.1"/>
    <property type="molecule type" value="Genomic_DNA"/>
</dbReference>
<sequence>MKTTIITDYRSAKGGWLLNVGSNEKLLPVCLEGECGRGRSGAEPIREEFAFHVHPPAGNLSSATSLEETSRRTVSGELFLFPFYPCKSFIQVIRKRSDRP</sequence>
<organism evidence="1 2">
    <name type="scientific">Araneus ventricosus</name>
    <name type="common">Orbweaver spider</name>
    <name type="synonym">Epeira ventricosa</name>
    <dbReference type="NCBI Taxonomy" id="182803"/>
    <lineage>
        <taxon>Eukaryota</taxon>
        <taxon>Metazoa</taxon>
        <taxon>Ecdysozoa</taxon>
        <taxon>Arthropoda</taxon>
        <taxon>Chelicerata</taxon>
        <taxon>Arachnida</taxon>
        <taxon>Araneae</taxon>
        <taxon>Araneomorphae</taxon>
        <taxon>Entelegynae</taxon>
        <taxon>Araneoidea</taxon>
        <taxon>Araneidae</taxon>
        <taxon>Araneus</taxon>
    </lineage>
</organism>